<name>A0ABS3LDY6_9ENTE</name>
<protein>
    <submittedName>
        <fullName evidence="2">Uncharacterized protein</fullName>
    </submittedName>
</protein>
<keyword evidence="3" id="KW-1185">Reference proteome</keyword>
<dbReference type="Proteomes" id="UP000664601">
    <property type="component" value="Unassembled WGS sequence"/>
</dbReference>
<evidence type="ECO:0000256" key="1">
    <source>
        <dbReference type="SAM" id="MobiDB-lite"/>
    </source>
</evidence>
<feature type="compositionally biased region" description="Basic and acidic residues" evidence="1">
    <location>
        <begin position="1"/>
        <end position="26"/>
    </location>
</feature>
<sequence length="282" mass="32801">MDIEYETKTKNKVNKKENKGVSESKGKVNCANTPKNKNENVLSLDSTTFTQAWQETLDDASPYMPTKSTLPSLVIPIPDREDCLIISDNEYFYSPQRTFATLRSYEQVFEAFDYVLWSRAIRHFNFAGAKLLPMANRTSCLFPVFSSIHHALWINPLKIHDFKETDGLNRLIMTDGTLVETLVSRHTLNARASYALLALATIRRDYLYTDILGERPLDYLNMPNTPYLRLLSRSKKLHTFTVPVNDFKKQYEFQQMAREITNLIRRGRDNRFDTDSLKKFFE</sequence>
<dbReference type="EMBL" id="JAFREM010000028">
    <property type="protein sequence ID" value="MBO1307828.1"/>
    <property type="molecule type" value="Genomic_DNA"/>
</dbReference>
<gene>
    <name evidence="2" type="ORF">JZO70_16760</name>
</gene>
<proteinExistence type="predicted"/>
<reference evidence="2 3" key="1">
    <citation type="submission" date="2021-03" db="EMBL/GenBank/DDBJ databases">
        <title>Enterococcal diversity collection.</title>
        <authorList>
            <person name="Gilmore M.S."/>
            <person name="Schwartzman J."/>
            <person name="Van Tyne D."/>
            <person name="Martin M."/>
            <person name="Earl A.M."/>
            <person name="Manson A.L."/>
            <person name="Straub T."/>
            <person name="Salamzade R."/>
            <person name="Saavedra J."/>
            <person name="Lebreton F."/>
            <person name="Prichula J."/>
            <person name="Schaufler K."/>
            <person name="Gaca A."/>
            <person name="Sgardioli B."/>
            <person name="Wagenaar J."/>
            <person name="Strong T."/>
        </authorList>
    </citation>
    <scope>NUCLEOTIDE SEQUENCE [LARGE SCALE GENOMIC DNA]</scope>
    <source>
        <strain evidence="2 3">669A</strain>
    </source>
</reference>
<feature type="region of interest" description="Disordered" evidence="1">
    <location>
        <begin position="1"/>
        <end position="37"/>
    </location>
</feature>
<dbReference type="RefSeq" id="WP_207674820.1">
    <property type="nucleotide sequence ID" value="NZ_JAFREM010000028.1"/>
</dbReference>
<evidence type="ECO:0000313" key="2">
    <source>
        <dbReference type="EMBL" id="MBO1307828.1"/>
    </source>
</evidence>
<organism evidence="2 3">
    <name type="scientific">Candidatus Enterococcus moelleringii</name>
    <dbReference type="NCBI Taxonomy" id="2815325"/>
    <lineage>
        <taxon>Bacteria</taxon>
        <taxon>Bacillati</taxon>
        <taxon>Bacillota</taxon>
        <taxon>Bacilli</taxon>
        <taxon>Lactobacillales</taxon>
        <taxon>Enterococcaceae</taxon>
        <taxon>Enterococcus</taxon>
    </lineage>
</organism>
<evidence type="ECO:0000313" key="3">
    <source>
        <dbReference type="Proteomes" id="UP000664601"/>
    </source>
</evidence>
<accession>A0ABS3LDY6</accession>
<comment type="caution">
    <text evidence="2">The sequence shown here is derived from an EMBL/GenBank/DDBJ whole genome shotgun (WGS) entry which is preliminary data.</text>
</comment>